<keyword evidence="4" id="KW-1185">Reference proteome</keyword>
<dbReference type="AlphaFoldDB" id="A0A2P4XVS3"/>
<organism evidence="3 4">
    <name type="scientific">Phytophthora palmivora</name>
    <dbReference type="NCBI Taxonomy" id="4796"/>
    <lineage>
        <taxon>Eukaryota</taxon>
        <taxon>Sar</taxon>
        <taxon>Stramenopiles</taxon>
        <taxon>Oomycota</taxon>
        <taxon>Peronosporomycetes</taxon>
        <taxon>Peronosporales</taxon>
        <taxon>Peronosporaceae</taxon>
        <taxon>Phytophthora</taxon>
    </lineage>
</organism>
<protein>
    <submittedName>
        <fullName evidence="3">Polyprotein</fullName>
    </submittedName>
</protein>
<reference evidence="3 4" key="1">
    <citation type="journal article" date="2017" name="Genome Biol. Evol.">
        <title>Phytophthora megakarya and P. palmivora, closely related causal agents of cacao black pod rot, underwent increases in genome sizes and gene numbers by different mechanisms.</title>
        <authorList>
            <person name="Ali S.S."/>
            <person name="Shao J."/>
            <person name="Lary D.J."/>
            <person name="Kronmiller B."/>
            <person name="Shen D."/>
            <person name="Strem M.D."/>
            <person name="Amoako-Attah I."/>
            <person name="Akrofi A.Y."/>
            <person name="Begoude B.A."/>
            <person name="Ten Hoopen G.M."/>
            <person name="Coulibaly K."/>
            <person name="Kebe B.I."/>
            <person name="Melnick R.L."/>
            <person name="Guiltinan M.J."/>
            <person name="Tyler B.M."/>
            <person name="Meinhardt L.W."/>
            <person name="Bailey B.A."/>
        </authorList>
    </citation>
    <scope>NUCLEOTIDE SEQUENCE [LARGE SCALE GENOMIC DNA]</scope>
    <source>
        <strain evidence="4">sbr112.9</strain>
    </source>
</reference>
<dbReference type="OrthoDB" id="773199at2759"/>
<dbReference type="Gene3D" id="3.10.10.10">
    <property type="entry name" value="HIV Type 1 Reverse Transcriptase, subunit A, domain 1"/>
    <property type="match status" value="1"/>
</dbReference>
<dbReference type="EMBL" id="NCKW01007833">
    <property type="protein sequence ID" value="POM69655.1"/>
    <property type="molecule type" value="Genomic_DNA"/>
</dbReference>
<name>A0A2P4XVS3_9STRA</name>
<feature type="domain" description="Reverse transcriptase" evidence="1">
    <location>
        <begin position="172"/>
        <end position="325"/>
    </location>
</feature>
<dbReference type="CDD" id="cd01647">
    <property type="entry name" value="RT_LTR"/>
    <property type="match status" value="1"/>
</dbReference>
<dbReference type="Pfam" id="PF17919">
    <property type="entry name" value="RT_RNaseH_2"/>
    <property type="match status" value="1"/>
</dbReference>
<dbReference type="SUPFAM" id="SSF56672">
    <property type="entry name" value="DNA/RNA polymerases"/>
    <property type="match status" value="1"/>
</dbReference>
<dbReference type="Proteomes" id="UP000237271">
    <property type="component" value="Unassembled WGS sequence"/>
</dbReference>
<evidence type="ECO:0000259" key="2">
    <source>
        <dbReference type="Pfam" id="PF17919"/>
    </source>
</evidence>
<sequence>MEVPEKKNILLGMPWLEKLNPEINWKEKHIKHRESEESTTFNSPTLKVAGARISQRETATKSHTTQDDLMMYYTKHTLVSPTGETQVISTETFQKQKRSDEEFCYFVNVASEKVARQLSTDWEAIRGHPVEPVVLKYKGSVFVSELPSTPPTRTVDVEAEIELNDTTPVVRKQFRLIHDFRAINARVRVPATPIPRKEDIYDAMAKGRLFSALDFTLGFLQVRLRERDIPYTAFSTPDGLFEYLVTPMGLSSSPSAINRLMQAEFSDLSEFCRAYFDDLFIFTSTDSVDDHLAALDKVLARCEQQQLFVKIAKCTFCAEEIPCLGDYIGHKIRTIQEWPEPRTKREMQSFLGTCVYVLKYCPDFSSLAAPLTEATRGRAKNERITLTTEQLYAFRELKRRLASPPILAHSDSTLPFHVKTDASDHAVGGYLFQIDAQGHGKMIAYGGRKVNSAERMYPTREKELP</sequence>
<dbReference type="InterPro" id="IPR041577">
    <property type="entry name" value="RT_RNaseH_2"/>
</dbReference>
<dbReference type="InterPro" id="IPR000477">
    <property type="entry name" value="RT_dom"/>
</dbReference>
<evidence type="ECO:0000313" key="3">
    <source>
        <dbReference type="EMBL" id="POM69655.1"/>
    </source>
</evidence>
<evidence type="ECO:0000313" key="4">
    <source>
        <dbReference type="Proteomes" id="UP000237271"/>
    </source>
</evidence>
<evidence type="ECO:0000259" key="1">
    <source>
        <dbReference type="Pfam" id="PF00078"/>
    </source>
</evidence>
<proteinExistence type="predicted"/>
<dbReference type="Gene3D" id="3.30.70.270">
    <property type="match status" value="2"/>
</dbReference>
<dbReference type="FunFam" id="3.30.70.270:FF:000020">
    <property type="entry name" value="Transposon Tf2-6 polyprotein-like Protein"/>
    <property type="match status" value="1"/>
</dbReference>
<dbReference type="PANTHER" id="PTHR33064:SF37">
    <property type="entry name" value="RIBONUCLEASE H"/>
    <property type="match status" value="1"/>
</dbReference>
<dbReference type="Pfam" id="PF00078">
    <property type="entry name" value="RVT_1"/>
    <property type="match status" value="1"/>
</dbReference>
<gene>
    <name evidence="3" type="ORF">PHPALM_14043</name>
</gene>
<accession>A0A2P4XVS3</accession>
<dbReference type="PANTHER" id="PTHR33064">
    <property type="entry name" value="POL PROTEIN"/>
    <property type="match status" value="1"/>
</dbReference>
<feature type="domain" description="Reverse transcriptase/retrotransposon-derived protein RNase H-like" evidence="2">
    <location>
        <begin position="387"/>
        <end position="464"/>
    </location>
</feature>
<dbReference type="InterPro" id="IPR043128">
    <property type="entry name" value="Rev_trsase/Diguanyl_cyclase"/>
</dbReference>
<dbReference type="InterPro" id="IPR043502">
    <property type="entry name" value="DNA/RNA_pol_sf"/>
</dbReference>
<comment type="caution">
    <text evidence="3">The sequence shown here is derived from an EMBL/GenBank/DDBJ whole genome shotgun (WGS) entry which is preliminary data.</text>
</comment>
<dbReference type="InterPro" id="IPR051320">
    <property type="entry name" value="Viral_Replic_Matur_Polypro"/>
</dbReference>